<dbReference type="OrthoDB" id="4774698at2"/>
<name>A0A6I3M4W8_9MICO</name>
<keyword evidence="2" id="KW-1185">Reference proteome</keyword>
<comment type="caution">
    <text evidence="1">The sequence shown here is derived from an EMBL/GenBank/DDBJ whole genome shotgun (WGS) entry which is preliminary data.</text>
</comment>
<accession>A0A6I3M4W8</accession>
<evidence type="ECO:0000313" key="1">
    <source>
        <dbReference type="EMBL" id="MTH67858.1"/>
    </source>
</evidence>
<dbReference type="EMBL" id="WMLB01000017">
    <property type="protein sequence ID" value="MTH67858.1"/>
    <property type="molecule type" value="Genomic_DNA"/>
</dbReference>
<dbReference type="RefSeq" id="WP_155050952.1">
    <property type="nucleotide sequence ID" value="NZ_BAAAIB010000001.1"/>
</dbReference>
<proteinExistence type="predicted"/>
<organism evidence="1 2">
    <name type="scientific">Agromyces bracchium</name>
    <dbReference type="NCBI Taxonomy" id="88376"/>
    <lineage>
        <taxon>Bacteria</taxon>
        <taxon>Bacillati</taxon>
        <taxon>Actinomycetota</taxon>
        <taxon>Actinomycetes</taxon>
        <taxon>Micrococcales</taxon>
        <taxon>Microbacteriaceae</taxon>
        <taxon>Agromyces</taxon>
    </lineage>
</organism>
<protein>
    <submittedName>
        <fullName evidence="1">Uncharacterized protein</fullName>
    </submittedName>
</protein>
<gene>
    <name evidence="1" type="ORF">GJ743_05665</name>
</gene>
<sequence>MGATARADDRSPREVAQEQALGEVSDVLLNVEHSLSRAKKALAQVKKTGGNPNVELALGEAIADLTRVHKRLMQDTYYAGDSLRLI</sequence>
<reference evidence="1 2" key="1">
    <citation type="submission" date="2019-11" db="EMBL/GenBank/DDBJ databases">
        <title>Agromyces kandeliae sp. nov., isolated from mangrove soil.</title>
        <authorList>
            <person name="Wang R."/>
        </authorList>
    </citation>
    <scope>NUCLEOTIDE SEQUENCE [LARGE SCALE GENOMIC DNA]</scope>
    <source>
        <strain evidence="1 2">JCM 11433</strain>
    </source>
</reference>
<dbReference type="AlphaFoldDB" id="A0A6I3M4W8"/>
<dbReference type="Proteomes" id="UP000433071">
    <property type="component" value="Unassembled WGS sequence"/>
</dbReference>
<evidence type="ECO:0000313" key="2">
    <source>
        <dbReference type="Proteomes" id="UP000433071"/>
    </source>
</evidence>